<reference evidence="4" key="1">
    <citation type="journal article" date="2019" name="Int. J. Syst. Evol. Microbiol.">
        <title>The Global Catalogue of Microorganisms (GCM) 10K type strain sequencing project: providing services to taxonomists for standard genome sequencing and annotation.</title>
        <authorList>
            <consortium name="The Broad Institute Genomics Platform"/>
            <consortium name="The Broad Institute Genome Sequencing Center for Infectious Disease"/>
            <person name="Wu L."/>
            <person name="Ma J."/>
        </authorList>
    </citation>
    <scope>NUCLEOTIDE SEQUENCE [LARGE SCALE GENOMIC DNA]</scope>
    <source>
        <strain evidence="4">SHR3</strain>
    </source>
</reference>
<dbReference type="Gene3D" id="3.40.30.10">
    <property type="entry name" value="Glutaredoxin"/>
    <property type="match status" value="1"/>
</dbReference>
<dbReference type="Proteomes" id="UP001595974">
    <property type="component" value="Unassembled WGS sequence"/>
</dbReference>
<evidence type="ECO:0000256" key="1">
    <source>
        <dbReference type="ARBA" id="ARBA00007198"/>
    </source>
</evidence>
<dbReference type="InterPro" id="IPR036249">
    <property type="entry name" value="Thioredoxin-like_sf"/>
</dbReference>
<keyword evidence="4" id="KW-1185">Reference proteome</keyword>
<protein>
    <submittedName>
        <fullName evidence="3">ArsC family reductase</fullName>
    </submittedName>
</protein>
<accession>A0ABW1AKT3</accession>
<dbReference type="EMBL" id="JBHSOG010000002">
    <property type="protein sequence ID" value="MFC5767778.1"/>
    <property type="molecule type" value="Genomic_DNA"/>
</dbReference>
<dbReference type="NCBIfam" id="NF008107">
    <property type="entry name" value="PRK10853.1"/>
    <property type="match status" value="1"/>
</dbReference>
<name>A0ABW1AKT3_9RHOO</name>
<evidence type="ECO:0000313" key="3">
    <source>
        <dbReference type="EMBL" id="MFC5767778.1"/>
    </source>
</evidence>
<dbReference type="InterPro" id="IPR006504">
    <property type="entry name" value="Tscrpt_reg_Spx/MgsR"/>
</dbReference>
<dbReference type="CDD" id="cd03035">
    <property type="entry name" value="ArsC_Yffb"/>
    <property type="match status" value="1"/>
</dbReference>
<dbReference type="Pfam" id="PF03960">
    <property type="entry name" value="ArsC"/>
    <property type="match status" value="1"/>
</dbReference>
<evidence type="ECO:0000256" key="2">
    <source>
        <dbReference type="PROSITE-ProRule" id="PRU01282"/>
    </source>
</evidence>
<proteinExistence type="inferred from homology"/>
<comment type="caution">
    <text evidence="3">The sequence shown here is derived from an EMBL/GenBank/DDBJ whole genome shotgun (WGS) entry which is preliminary data.</text>
</comment>
<dbReference type="PANTHER" id="PTHR30041:SF8">
    <property type="entry name" value="PROTEIN YFFB"/>
    <property type="match status" value="1"/>
</dbReference>
<dbReference type="SUPFAM" id="SSF52833">
    <property type="entry name" value="Thioredoxin-like"/>
    <property type="match status" value="1"/>
</dbReference>
<dbReference type="InterPro" id="IPR006660">
    <property type="entry name" value="Arsenate_reductase-like"/>
</dbReference>
<evidence type="ECO:0000313" key="4">
    <source>
        <dbReference type="Proteomes" id="UP001595974"/>
    </source>
</evidence>
<gene>
    <name evidence="3" type="ORF">ACFPTN_00165</name>
</gene>
<organism evidence="3 4">
    <name type="scientific">Thauera sinica</name>
    <dbReference type="NCBI Taxonomy" id="2665146"/>
    <lineage>
        <taxon>Bacteria</taxon>
        <taxon>Pseudomonadati</taxon>
        <taxon>Pseudomonadota</taxon>
        <taxon>Betaproteobacteria</taxon>
        <taxon>Rhodocyclales</taxon>
        <taxon>Zoogloeaceae</taxon>
        <taxon>Thauera</taxon>
    </lineage>
</organism>
<dbReference type="NCBIfam" id="TIGR01617">
    <property type="entry name" value="arsC_related"/>
    <property type="match status" value="1"/>
</dbReference>
<comment type="similarity">
    <text evidence="1 2">Belongs to the ArsC family.</text>
</comment>
<dbReference type="PANTHER" id="PTHR30041">
    <property type="entry name" value="ARSENATE REDUCTASE"/>
    <property type="match status" value="1"/>
</dbReference>
<dbReference type="RefSeq" id="WP_096447030.1">
    <property type="nucleotide sequence ID" value="NZ_JBHSOG010000002.1"/>
</dbReference>
<sequence length="123" mass="13783">METVIFGIKNCDTMKKAFAWLDANAVPYRFHDYRKSGVDAATLQRWCVQVGWEALVNRRGTTWRKLSPEQQAVAGEADAIALMQAQPSLIRRPVIEHRPTAGGAAELLVGLDTDLYARVLRKD</sequence>
<dbReference type="PROSITE" id="PS51353">
    <property type="entry name" value="ARSC"/>
    <property type="match status" value="1"/>
</dbReference>